<name>A0ABV9PYI0_9BACL</name>
<dbReference type="EMBL" id="JBHSHC010000022">
    <property type="protein sequence ID" value="MFC4766513.1"/>
    <property type="molecule type" value="Genomic_DNA"/>
</dbReference>
<reference evidence="3" key="1">
    <citation type="journal article" date="2019" name="Int. J. Syst. Evol. Microbiol.">
        <title>The Global Catalogue of Microorganisms (GCM) 10K type strain sequencing project: providing services to taxonomists for standard genome sequencing and annotation.</title>
        <authorList>
            <consortium name="The Broad Institute Genomics Platform"/>
            <consortium name="The Broad Institute Genome Sequencing Center for Infectious Disease"/>
            <person name="Wu L."/>
            <person name="Ma J."/>
        </authorList>
    </citation>
    <scope>NUCLEOTIDE SEQUENCE [LARGE SCALE GENOMIC DNA]</scope>
    <source>
        <strain evidence="3">WYCCWR 12678</strain>
    </source>
</reference>
<organism evidence="2 3">
    <name type="scientific">Effusibacillus consociatus</name>
    <dbReference type="NCBI Taxonomy" id="1117041"/>
    <lineage>
        <taxon>Bacteria</taxon>
        <taxon>Bacillati</taxon>
        <taxon>Bacillota</taxon>
        <taxon>Bacilli</taxon>
        <taxon>Bacillales</taxon>
        <taxon>Alicyclobacillaceae</taxon>
        <taxon>Effusibacillus</taxon>
    </lineage>
</organism>
<sequence length="111" mass="12798">MRRKRAHQKKRQRRNAVYHVISLLSLATTGIAHTTASTHALYIDQTLIEAGTVSAAFVFPKTVNDIARRAGNARSEAARHHDQVKELLLVHKLMQMLQKRRRQQNCYQLKE</sequence>
<feature type="signal peptide" evidence="1">
    <location>
        <begin position="1"/>
        <end position="34"/>
    </location>
</feature>
<evidence type="ECO:0000313" key="3">
    <source>
        <dbReference type="Proteomes" id="UP001596002"/>
    </source>
</evidence>
<gene>
    <name evidence="2" type="ORF">ACFO8Q_03835</name>
</gene>
<protein>
    <submittedName>
        <fullName evidence="2">Uncharacterized protein</fullName>
    </submittedName>
</protein>
<keyword evidence="1" id="KW-0732">Signal</keyword>
<evidence type="ECO:0000313" key="2">
    <source>
        <dbReference type="EMBL" id="MFC4766513.1"/>
    </source>
</evidence>
<evidence type="ECO:0000256" key="1">
    <source>
        <dbReference type="SAM" id="SignalP"/>
    </source>
</evidence>
<dbReference type="Proteomes" id="UP001596002">
    <property type="component" value="Unassembled WGS sequence"/>
</dbReference>
<keyword evidence="3" id="KW-1185">Reference proteome</keyword>
<comment type="caution">
    <text evidence="2">The sequence shown here is derived from an EMBL/GenBank/DDBJ whole genome shotgun (WGS) entry which is preliminary data.</text>
</comment>
<accession>A0ABV9PYI0</accession>
<proteinExistence type="predicted"/>
<dbReference type="RefSeq" id="WP_380024406.1">
    <property type="nucleotide sequence ID" value="NZ_JBHSHC010000022.1"/>
</dbReference>
<feature type="chain" id="PRO_5045062800" evidence="1">
    <location>
        <begin position="35"/>
        <end position="111"/>
    </location>
</feature>